<dbReference type="Proteomes" id="UP000828390">
    <property type="component" value="Unassembled WGS sequence"/>
</dbReference>
<dbReference type="Gene3D" id="2.60.40.10">
    <property type="entry name" value="Immunoglobulins"/>
    <property type="match status" value="1"/>
</dbReference>
<dbReference type="SUPFAM" id="SSF48726">
    <property type="entry name" value="Immunoglobulin"/>
    <property type="match status" value="1"/>
</dbReference>
<name>A0A9D3YYC2_DREPO</name>
<sequence>MNSSTSLSRSAEKSKQIFAHVLVPITYVDMVCPNAQNLVIKDGDSRTLECVPSPSKPFAIIQWFKDSGTPETTANDTEFSVSDTNVTVLADTSVKSILYFKAAQRDNTMSIYCTACNVGKKCIIRASEKTGYYSLVNSTLLLIGTYIDSSQTGMIVGCAGGTVFGLVAGIVATWYVMRRPSNPII</sequence>
<dbReference type="AlphaFoldDB" id="A0A9D3YYC2"/>
<reference evidence="3" key="1">
    <citation type="journal article" date="2019" name="bioRxiv">
        <title>The Genome of the Zebra Mussel, Dreissena polymorpha: A Resource for Invasive Species Research.</title>
        <authorList>
            <person name="McCartney M.A."/>
            <person name="Auch B."/>
            <person name="Kono T."/>
            <person name="Mallez S."/>
            <person name="Zhang Y."/>
            <person name="Obille A."/>
            <person name="Becker A."/>
            <person name="Abrahante J.E."/>
            <person name="Garbe J."/>
            <person name="Badalamenti J.P."/>
            <person name="Herman A."/>
            <person name="Mangelson H."/>
            <person name="Liachko I."/>
            <person name="Sullivan S."/>
            <person name="Sone E.D."/>
            <person name="Koren S."/>
            <person name="Silverstein K.A.T."/>
            <person name="Beckman K.B."/>
            <person name="Gohl D.M."/>
        </authorList>
    </citation>
    <scope>NUCLEOTIDE SEQUENCE</scope>
    <source>
        <strain evidence="3">Duluth1</strain>
        <tissue evidence="3">Whole animal</tissue>
    </source>
</reference>
<proteinExistence type="predicted"/>
<gene>
    <name evidence="3" type="ORF">DPMN_066399</name>
</gene>
<evidence type="ECO:0000259" key="2">
    <source>
        <dbReference type="PROSITE" id="PS50835"/>
    </source>
</evidence>
<evidence type="ECO:0000313" key="4">
    <source>
        <dbReference type="Proteomes" id="UP000828390"/>
    </source>
</evidence>
<keyword evidence="1" id="KW-1133">Transmembrane helix</keyword>
<reference evidence="3" key="2">
    <citation type="submission" date="2020-11" db="EMBL/GenBank/DDBJ databases">
        <authorList>
            <person name="McCartney M.A."/>
            <person name="Auch B."/>
            <person name="Kono T."/>
            <person name="Mallez S."/>
            <person name="Becker A."/>
            <person name="Gohl D.M."/>
            <person name="Silverstein K.A.T."/>
            <person name="Koren S."/>
            <person name="Bechman K.B."/>
            <person name="Herman A."/>
            <person name="Abrahante J.E."/>
            <person name="Garbe J."/>
        </authorList>
    </citation>
    <scope>NUCLEOTIDE SEQUENCE</scope>
    <source>
        <strain evidence="3">Duluth1</strain>
        <tissue evidence="3">Whole animal</tissue>
    </source>
</reference>
<organism evidence="3 4">
    <name type="scientific">Dreissena polymorpha</name>
    <name type="common">Zebra mussel</name>
    <name type="synonym">Mytilus polymorpha</name>
    <dbReference type="NCBI Taxonomy" id="45954"/>
    <lineage>
        <taxon>Eukaryota</taxon>
        <taxon>Metazoa</taxon>
        <taxon>Spiralia</taxon>
        <taxon>Lophotrochozoa</taxon>
        <taxon>Mollusca</taxon>
        <taxon>Bivalvia</taxon>
        <taxon>Autobranchia</taxon>
        <taxon>Heteroconchia</taxon>
        <taxon>Euheterodonta</taxon>
        <taxon>Imparidentia</taxon>
        <taxon>Neoheterodontei</taxon>
        <taxon>Myida</taxon>
        <taxon>Dreissenoidea</taxon>
        <taxon>Dreissenidae</taxon>
        <taxon>Dreissena</taxon>
    </lineage>
</organism>
<keyword evidence="1" id="KW-0472">Membrane</keyword>
<dbReference type="EMBL" id="JAIWYP010000014">
    <property type="protein sequence ID" value="KAH3707007.1"/>
    <property type="molecule type" value="Genomic_DNA"/>
</dbReference>
<evidence type="ECO:0000313" key="3">
    <source>
        <dbReference type="EMBL" id="KAH3707007.1"/>
    </source>
</evidence>
<keyword evidence="1" id="KW-0812">Transmembrane</keyword>
<feature type="domain" description="Ig-like" evidence="2">
    <location>
        <begin position="24"/>
        <end position="115"/>
    </location>
</feature>
<accession>A0A9D3YYC2</accession>
<feature type="transmembrane region" description="Helical" evidence="1">
    <location>
        <begin position="130"/>
        <end position="147"/>
    </location>
</feature>
<comment type="caution">
    <text evidence="3">The sequence shown here is derived from an EMBL/GenBank/DDBJ whole genome shotgun (WGS) entry which is preliminary data.</text>
</comment>
<dbReference type="InterPro" id="IPR007110">
    <property type="entry name" value="Ig-like_dom"/>
</dbReference>
<dbReference type="InterPro" id="IPR013783">
    <property type="entry name" value="Ig-like_fold"/>
</dbReference>
<dbReference type="PROSITE" id="PS50835">
    <property type="entry name" value="IG_LIKE"/>
    <property type="match status" value="1"/>
</dbReference>
<feature type="transmembrane region" description="Helical" evidence="1">
    <location>
        <begin position="153"/>
        <end position="177"/>
    </location>
</feature>
<keyword evidence="4" id="KW-1185">Reference proteome</keyword>
<dbReference type="InterPro" id="IPR036179">
    <property type="entry name" value="Ig-like_dom_sf"/>
</dbReference>
<evidence type="ECO:0000256" key="1">
    <source>
        <dbReference type="SAM" id="Phobius"/>
    </source>
</evidence>
<protein>
    <recommendedName>
        <fullName evidence="2">Ig-like domain-containing protein</fullName>
    </recommendedName>
</protein>